<dbReference type="RefSeq" id="XP_007763375.1">
    <property type="nucleotide sequence ID" value="XM_007765185.1"/>
</dbReference>
<dbReference type="KEGG" id="cput:CONPUDRAFT_95313"/>
<evidence type="ECO:0000256" key="7">
    <source>
        <dbReference type="ARBA" id="ARBA00023004"/>
    </source>
</evidence>
<dbReference type="GO" id="GO:0016705">
    <property type="term" value="F:oxidoreductase activity, acting on paired donors, with incorporation or reduction of molecular oxygen"/>
    <property type="evidence" value="ECO:0007669"/>
    <property type="project" value="InterPro"/>
</dbReference>
<dbReference type="EMBL" id="JH711573">
    <property type="protein sequence ID" value="EIW86623.1"/>
    <property type="molecule type" value="Genomic_DNA"/>
</dbReference>
<keyword evidence="5 9" id="KW-0479">Metal-binding</keyword>
<comment type="similarity">
    <text evidence="3 10">Belongs to the cytochrome P450 family.</text>
</comment>
<feature type="binding site" description="axial binding residue" evidence="9">
    <location>
        <position position="439"/>
    </location>
    <ligand>
        <name>heme</name>
        <dbReference type="ChEBI" id="CHEBI:30413"/>
    </ligand>
    <ligandPart>
        <name>Fe</name>
        <dbReference type="ChEBI" id="CHEBI:18248"/>
    </ligandPart>
</feature>
<dbReference type="PROSITE" id="PS00086">
    <property type="entry name" value="CYTOCHROME_P450"/>
    <property type="match status" value="1"/>
</dbReference>
<comment type="caution">
    <text evidence="11">The sequence shown here is derived from an EMBL/GenBank/DDBJ whole genome shotgun (WGS) entry which is preliminary data.</text>
</comment>
<evidence type="ECO:0000256" key="2">
    <source>
        <dbReference type="ARBA" id="ARBA00005179"/>
    </source>
</evidence>
<keyword evidence="7 9" id="KW-0408">Iron</keyword>
<dbReference type="GO" id="GO:0004497">
    <property type="term" value="F:monooxygenase activity"/>
    <property type="evidence" value="ECO:0007669"/>
    <property type="project" value="UniProtKB-KW"/>
</dbReference>
<evidence type="ECO:0000256" key="10">
    <source>
        <dbReference type="RuleBase" id="RU000461"/>
    </source>
</evidence>
<evidence type="ECO:0000313" key="12">
    <source>
        <dbReference type="Proteomes" id="UP000053558"/>
    </source>
</evidence>
<dbReference type="CDD" id="cd11065">
    <property type="entry name" value="CYP64-like"/>
    <property type="match status" value="1"/>
</dbReference>
<dbReference type="Gene3D" id="1.10.630.10">
    <property type="entry name" value="Cytochrome P450"/>
    <property type="match status" value="1"/>
</dbReference>
<dbReference type="SUPFAM" id="SSF48264">
    <property type="entry name" value="Cytochrome P450"/>
    <property type="match status" value="1"/>
</dbReference>
<dbReference type="PRINTS" id="PR00463">
    <property type="entry name" value="EP450I"/>
</dbReference>
<dbReference type="AlphaFoldDB" id="A0A5M3N5F7"/>
<dbReference type="InterPro" id="IPR036396">
    <property type="entry name" value="Cyt_P450_sf"/>
</dbReference>
<dbReference type="PANTHER" id="PTHR46300:SF7">
    <property type="entry name" value="P450, PUTATIVE (EUROFUNG)-RELATED"/>
    <property type="match status" value="1"/>
</dbReference>
<dbReference type="GeneID" id="19211692"/>
<dbReference type="InterPro" id="IPR017972">
    <property type="entry name" value="Cyt_P450_CS"/>
</dbReference>
<sequence length="512" mass="57892">MVNLTFVDVALVGCAVCLAIFSIRRPYSQSTRLLPPGPPSGWLGSVTLPKTFQWLTYAQWKAIYGDIIYLRVFGNPIMVINSFEVAEELLEKRSSIYSSRPTRTMVVELMGWDWLFSSMPYGQRWRDHRMLFHQHFRPNVISQYHPIILEETHVILRNLLKRPDDFARHIRRTAAAIIMRISYGHEISDQGDIYVTLADEAMQGLAKAGIFGTFLVDYLPLLKYVPSFLPGASFKKEAAKWRKATRAMIDRPFQMVKDCIGEGNAKPSFTSRELESWHQAGGNPAQETLIKNVAGISYAAGADTVGRFFKQSDRALTSEHAQTAQAQKAVDQVLGGKRLPTFNDKDDLTCVTNLVWEALRWNPVLPLGLAHYATEDDEYNGYWIPKGTSVLPNVWAILHDEVSYPDPMIFNPDRFLEANQKKGANRSPQIAFGFGRRICPGRWMALDSVWLAIASILCVYDIQRVLDDNGQPVIPETAYTSALLSRPLPFQCRFVPRSEAAIKLIQDSNLAF</sequence>
<dbReference type="GO" id="GO:0020037">
    <property type="term" value="F:heme binding"/>
    <property type="evidence" value="ECO:0007669"/>
    <property type="project" value="InterPro"/>
</dbReference>
<proteinExistence type="inferred from homology"/>
<keyword evidence="6 10" id="KW-0560">Oxidoreductase</keyword>
<evidence type="ECO:0000256" key="6">
    <source>
        <dbReference type="ARBA" id="ARBA00023002"/>
    </source>
</evidence>
<evidence type="ECO:0000256" key="8">
    <source>
        <dbReference type="ARBA" id="ARBA00023033"/>
    </source>
</evidence>
<evidence type="ECO:0000256" key="4">
    <source>
        <dbReference type="ARBA" id="ARBA00022617"/>
    </source>
</evidence>
<dbReference type="InterPro" id="IPR050364">
    <property type="entry name" value="Cytochrome_P450_fung"/>
</dbReference>
<evidence type="ECO:0000256" key="9">
    <source>
        <dbReference type="PIRSR" id="PIRSR602401-1"/>
    </source>
</evidence>
<dbReference type="Proteomes" id="UP000053558">
    <property type="component" value="Unassembled WGS sequence"/>
</dbReference>
<evidence type="ECO:0000256" key="5">
    <source>
        <dbReference type="ARBA" id="ARBA00022723"/>
    </source>
</evidence>
<evidence type="ECO:0000256" key="1">
    <source>
        <dbReference type="ARBA" id="ARBA00001971"/>
    </source>
</evidence>
<dbReference type="InterPro" id="IPR002401">
    <property type="entry name" value="Cyt_P450_E_grp-I"/>
</dbReference>
<protein>
    <submittedName>
        <fullName evidence="11">Cytochrome P450</fullName>
    </submittedName>
</protein>
<comment type="cofactor">
    <cofactor evidence="1 9">
        <name>heme</name>
        <dbReference type="ChEBI" id="CHEBI:30413"/>
    </cofactor>
</comment>
<dbReference type="GO" id="GO:0005506">
    <property type="term" value="F:iron ion binding"/>
    <property type="evidence" value="ECO:0007669"/>
    <property type="project" value="InterPro"/>
</dbReference>
<dbReference type="Pfam" id="PF00067">
    <property type="entry name" value="p450"/>
    <property type="match status" value="1"/>
</dbReference>
<keyword evidence="12" id="KW-1185">Reference proteome</keyword>
<accession>A0A5M3N5F7</accession>
<keyword evidence="4 9" id="KW-0349">Heme</keyword>
<keyword evidence="8 10" id="KW-0503">Monooxygenase</keyword>
<evidence type="ECO:0000313" key="11">
    <source>
        <dbReference type="EMBL" id="EIW86623.1"/>
    </source>
</evidence>
<dbReference type="InterPro" id="IPR001128">
    <property type="entry name" value="Cyt_P450"/>
</dbReference>
<organism evidence="11 12">
    <name type="scientific">Coniophora puteana (strain RWD-64-598)</name>
    <name type="common">Brown rot fungus</name>
    <dbReference type="NCBI Taxonomy" id="741705"/>
    <lineage>
        <taxon>Eukaryota</taxon>
        <taxon>Fungi</taxon>
        <taxon>Dikarya</taxon>
        <taxon>Basidiomycota</taxon>
        <taxon>Agaricomycotina</taxon>
        <taxon>Agaricomycetes</taxon>
        <taxon>Agaricomycetidae</taxon>
        <taxon>Boletales</taxon>
        <taxon>Coniophorineae</taxon>
        <taxon>Coniophoraceae</taxon>
        <taxon>Coniophora</taxon>
    </lineage>
</organism>
<evidence type="ECO:0000256" key="3">
    <source>
        <dbReference type="ARBA" id="ARBA00010617"/>
    </source>
</evidence>
<dbReference type="OMA" id="PCIVAHE"/>
<gene>
    <name evidence="11" type="ORF">CONPUDRAFT_95313</name>
</gene>
<name>A0A5M3N5F7_CONPW</name>
<dbReference type="OrthoDB" id="2789670at2759"/>
<comment type="pathway">
    <text evidence="2">Secondary metabolite biosynthesis.</text>
</comment>
<reference evidence="12" key="1">
    <citation type="journal article" date="2012" name="Science">
        <title>The Paleozoic origin of enzymatic lignin decomposition reconstructed from 31 fungal genomes.</title>
        <authorList>
            <person name="Floudas D."/>
            <person name="Binder M."/>
            <person name="Riley R."/>
            <person name="Barry K."/>
            <person name="Blanchette R.A."/>
            <person name="Henrissat B."/>
            <person name="Martinez A.T."/>
            <person name="Otillar R."/>
            <person name="Spatafora J.W."/>
            <person name="Yadav J.S."/>
            <person name="Aerts A."/>
            <person name="Benoit I."/>
            <person name="Boyd A."/>
            <person name="Carlson A."/>
            <person name="Copeland A."/>
            <person name="Coutinho P.M."/>
            <person name="de Vries R.P."/>
            <person name="Ferreira P."/>
            <person name="Findley K."/>
            <person name="Foster B."/>
            <person name="Gaskell J."/>
            <person name="Glotzer D."/>
            <person name="Gorecki P."/>
            <person name="Heitman J."/>
            <person name="Hesse C."/>
            <person name="Hori C."/>
            <person name="Igarashi K."/>
            <person name="Jurgens J.A."/>
            <person name="Kallen N."/>
            <person name="Kersten P."/>
            <person name="Kohler A."/>
            <person name="Kuees U."/>
            <person name="Kumar T.K.A."/>
            <person name="Kuo A."/>
            <person name="LaButti K."/>
            <person name="Larrondo L.F."/>
            <person name="Lindquist E."/>
            <person name="Ling A."/>
            <person name="Lombard V."/>
            <person name="Lucas S."/>
            <person name="Lundell T."/>
            <person name="Martin R."/>
            <person name="McLaughlin D.J."/>
            <person name="Morgenstern I."/>
            <person name="Morin E."/>
            <person name="Murat C."/>
            <person name="Nagy L.G."/>
            <person name="Nolan M."/>
            <person name="Ohm R.A."/>
            <person name="Patyshakuliyeva A."/>
            <person name="Rokas A."/>
            <person name="Ruiz-Duenas F.J."/>
            <person name="Sabat G."/>
            <person name="Salamov A."/>
            <person name="Samejima M."/>
            <person name="Schmutz J."/>
            <person name="Slot J.C."/>
            <person name="St John F."/>
            <person name="Stenlid J."/>
            <person name="Sun H."/>
            <person name="Sun S."/>
            <person name="Syed K."/>
            <person name="Tsang A."/>
            <person name="Wiebenga A."/>
            <person name="Young D."/>
            <person name="Pisabarro A."/>
            <person name="Eastwood D.C."/>
            <person name="Martin F."/>
            <person name="Cullen D."/>
            <person name="Grigoriev I.V."/>
            <person name="Hibbett D.S."/>
        </authorList>
    </citation>
    <scope>NUCLEOTIDE SEQUENCE [LARGE SCALE GENOMIC DNA]</scope>
    <source>
        <strain evidence="12">RWD-64-598 SS2</strain>
    </source>
</reference>
<dbReference type="PANTHER" id="PTHR46300">
    <property type="entry name" value="P450, PUTATIVE (EUROFUNG)-RELATED-RELATED"/>
    <property type="match status" value="1"/>
</dbReference>